<sequence length="253" mass="27368">MTAAVREIWRHPIKAHGRERLAQVDLTAGAALPWDRAWAVAHEAARFDEAAPAWAHCRNFTRAAGSPSLMAIEAQVDEAAGRISLTHPARPDITIDPTDAEDAKRFIAWAGPITNPGRPQPARLVRAPDQAMTDTDFASVSLINLASHAAVEAELGQVLSPLRWRGNLLIDGLAPWAEMDWPGKTLRLGEVELEVVEPIVRCMATTANPETGERDADTLGALKSGWGHQICGVYARVTRGGRLSEGSTIEVLD</sequence>
<dbReference type="InterPro" id="IPR011037">
    <property type="entry name" value="Pyrv_Knase-like_insert_dom_sf"/>
</dbReference>
<keyword evidence="3" id="KW-1185">Reference proteome</keyword>
<dbReference type="GO" id="GO:0030151">
    <property type="term" value="F:molybdenum ion binding"/>
    <property type="evidence" value="ECO:0007669"/>
    <property type="project" value="InterPro"/>
</dbReference>
<dbReference type="Gene3D" id="2.40.33.20">
    <property type="entry name" value="PK beta-barrel domain-like"/>
    <property type="match status" value="1"/>
</dbReference>
<reference evidence="2" key="1">
    <citation type="journal article" date="2014" name="Int. J. Syst. Evol. Microbiol.">
        <title>Complete genome sequence of Corynebacterium casei LMG S-19264T (=DSM 44701T), isolated from a smear-ripened cheese.</title>
        <authorList>
            <consortium name="US DOE Joint Genome Institute (JGI-PGF)"/>
            <person name="Walter F."/>
            <person name="Albersmeier A."/>
            <person name="Kalinowski J."/>
            <person name="Ruckert C."/>
        </authorList>
    </citation>
    <scope>NUCLEOTIDE SEQUENCE</scope>
    <source>
        <strain evidence="2">CGMCC 1.7081</strain>
    </source>
</reference>
<dbReference type="EMBL" id="BNAP01000017">
    <property type="protein sequence ID" value="GHG96693.1"/>
    <property type="molecule type" value="Genomic_DNA"/>
</dbReference>
<comment type="caution">
    <text evidence="2">The sequence shown here is derived from an EMBL/GenBank/DDBJ whole genome shotgun (WGS) entry which is preliminary data.</text>
</comment>
<dbReference type="Pfam" id="PF03473">
    <property type="entry name" value="MOSC"/>
    <property type="match status" value="1"/>
</dbReference>
<dbReference type="PROSITE" id="PS51340">
    <property type="entry name" value="MOSC"/>
    <property type="match status" value="1"/>
</dbReference>
<proteinExistence type="predicted"/>
<dbReference type="InterPro" id="IPR005303">
    <property type="entry name" value="MOCOS_middle"/>
</dbReference>
<dbReference type="Pfam" id="PF03476">
    <property type="entry name" value="MOSC_N"/>
    <property type="match status" value="1"/>
</dbReference>
<dbReference type="AlphaFoldDB" id="A0A8J3MEA0"/>
<name>A0A8J3MEA0_9RHOB</name>
<organism evidence="2 3">
    <name type="scientific">Pseudodonghicola xiamenensis</name>
    <dbReference type="NCBI Taxonomy" id="337702"/>
    <lineage>
        <taxon>Bacteria</taxon>
        <taxon>Pseudomonadati</taxon>
        <taxon>Pseudomonadota</taxon>
        <taxon>Alphaproteobacteria</taxon>
        <taxon>Rhodobacterales</taxon>
        <taxon>Paracoccaceae</taxon>
        <taxon>Pseudodonghicola</taxon>
    </lineage>
</organism>
<dbReference type="Proteomes" id="UP000611500">
    <property type="component" value="Unassembled WGS sequence"/>
</dbReference>
<protein>
    <submittedName>
        <fullName evidence="2">Molybdenum cofactor biosysynthesis protein</fullName>
    </submittedName>
</protein>
<dbReference type="GO" id="GO:0030170">
    <property type="term" value="F:pyridoxal phosphate binding"/>
    <property type="evidence" value="ECO:0007669"/>
    <property type="project" value="InterPro"/>
</dbReference>
<dbReference type="InterPro" id="IPR005302">
    <property type="entry name" value="MoCF_Sase_C"/>
</dbReference>
<evidence type="ECO:0000259" key="1">
    <source>
        <dbReference type="PROSITE" id="PS51340"/>
    </source>
</evidence>
<reference evidence="2" key="2">
    <citation type="submission" date="2020-09" db="EMBL/GenBank/DDBJ databases">
        <authorList>
            <person name="Sun Q."/>
            <person name="Zhou Y."/>
        </authorList>
    </citation>
    <scope>NUCLEOTIDE SEQUENCE</scope>
    <source>
        <strain evidence="2">CGMCC 1.7081</strain>
    </source>
</reference>
<evidence type="ECO:0000313" key="3">
    <source>
        <dbReference type="Proteomes" id="UP000611500"/>
    </source>
</evidence>
<dbReference type="SUPFAM" id="SSF50800">
    <property type="entry name" value="PK beta-barrel domain-like"/>
    <property type="match status" value="1"/>
</dbReference>
<gene>
    <name evidence="2" type="ORF">GCM10010961_31120</name>
</gene>
<evidence type="ECO:0000313" key="2">
    <source>
        <dbReference type="EMBL" id="GHG96693.1"/>
    </source>
</evidence>
<dbReference type="RefSeq" id="WP_028094116.1">
    <property type="nucleotide sequence ID" value="NZ_BNAP01000017.1"/>
</dbReference>
<dbReference type="GO" id="GO:0003824">
    <property type="term" value="F:catalytic activity"/>
    <property type="evidence" value="ECO:0007669"/>
    <property type="project" value="InterPro"/>
</dbReference>
<accession>A0A8J3MEA0</accession>
<feature type="domain" description="MOSC" evidence="1">
    <location>
        <begin position="105"/>
        <end position="252"/>
    </location>
</feature>